<dbReference type="InterPro" id="IPR002060">
    <property type="entry name" value="Squ/phyt_synthse"/>
</dbReference>
<accession>A0A850P901</accession>
<dbReference type="RefSeq" id="WP_176613978.1">
    <property type="nucleotide sequence ID" value="NZ_JABXXR010000087.1"/>
</dbReference>
<dbReference type="Gene3D" id="1.10.600.10">
    <property type="entry name" value="Farnesyl Diphosphate Synthase"/>
    <property type="match status" value="1"/>
</dbReference>
<feature type="non-terminal residue" evidence="1">
    <location>
        <position position="263"/>
    </location>
</feature>
<evidence type="ECO:0000313" key="1">
    <source>
        <dbReference type="EMBL" id="NVN41057.1"/>
    </source>
</evidence>
<proteinExistence type="predicted"/>
<dbReference type="Proteomes" id="UP000585665">
    <property type="component" value="Unassembled WGS sequence"/>
</dbReference>
<organism evidence="1 2">
    <name type="scientific">Ameyamaea chiangmaiensis</name>
    <dbReference type="NCBI Taxonomy" id="442969"/>
    <lineage>
        <taxon>Bacteria</taxon>
        <taxon>Pseudomonadati</taxon>
        <taxon>Pseudomonadota</taxon>
        <taxon>Alphaproteobacteria</taxon>
        <taxon>Acetobacterales</taxon>
        <taxon>Acetobacteraceae</taxon>
        <taxon>Ameyamaea</taxon>
    </lineage>
</organism>
<comment type="caution">
    <text evidence="1">The sequence shown here is derived from an EMBL/GenBank/DDBJ whole genome shotgun (WGS) entry which is preliminary data.</text>
</comment>
<sequence>MPVSPDHNNASPLSVAAQIARRSDPDRFFCALLLPAAVREVAMTLIAFHHEATRAVVNPQSHALAGPMAGLIRLQWWREIVEGAPHRHELADPLRQAVASGLLPVDALLGILEAREAELEGMGDWEAWRLMMLRGAGGVSRALAHALGERDTNRLDAAAAAGAVYGIGGLVRHLPLVIANGRSPLPDSVVEANGASRDSLPLRLDDGALRAIDGLLREEGARMLDRACATRPGSGRVGAVLIGVLGARDLRRPCAPGAPRGLG</sequence>
<reference evidence="1 2" key="1">
    <citation type="submission" date="2020-06" db="EMBL/GenBank/DDBJ databases">
        <title>Description of novel acetic acid bacteria.</title>
        <authorList>
            <person name="Sombolestani A."/>
        </authorList>
    </citation>
    <scope>NUCLEOTIDE SEQUENCE [LARGE SCALE GENOMIC DNA]</scope>
    <source>
        <strain evidence="1 2">LMG 27010</strain>
    </source>
</reference>
<dbReference type="EMBL" id="JABXXR010000087">
    <property type="protein sequence ID" value="NVN41057.1"/>
    <property type="molecule type" value="Genomic_DNA"/>
</dbReference>
<protein>
    <submittedName>
        <fullName evidence="1">Squalene/phytoene synthase family protein</fullName>
    </submittedName>
</protein>
<dbReference type="Pfam" id="PF00494">
    <property type="entry name" value="SQS_PSY"/>
    <property type="match status" value="1"/>
</dbReference>
<dbReference type="InterPro" id="IPR008949">
    <property type="entry name" value="Isoprenoid_synthase_dom_sf"/>
</dbReference>
<name>A0A850P901_9PROT</name>
<gene>
    <name evidence="1" type="ORF">HUK82_10880</name>
</gene>
<dbReference type="AlphaFoldDB" id="A0A850P901"/>
<keyword evidence="2" id="KW-1185">Reference proteome</keyword>
<evidence type="ECO:0000313" key="2">
    <source>
        <dbReference type="Proteomes" id="UP000585665"/>
    </source>
</evidence>
<dbReference type="SUPFAM" id="SSF48576">
    <property type="entry name" value="Terpenoid synthases"/>
    <property type="match status" value="1"/>
</dbReference>